<evidence type="ECO:0000313" key="1">
    <source>
        <dbReference type="EMBL" id="TVU83766.1"/>
    </source>
</evidence>
<keyword evidence="2" id="KW-1185">Reference proteome</keyword>
<comment type="caution">
    <text evidence="1">The sequence shown here is derived from an EMBL/GenBank/DDBJ whole genome shotgun (WGS) entry which is preliminary data.</text>
</comment>
<gene>
    <name evidence="1" type="ORF">FQP85_08300</name>
</gene>
<protein>
    <submittedName>
        <fullName evidence="1">Uncharacterized protein</fullName>
    </submittedName>
</protein>
<dbReference type="RefSeq" id="WP_145236371.1">
    <property type="nucleotide sequence ID" value="NZ_VNFF01000007.1"/>
</dbReference>
<organism evidence="1 2">
    <name type="scientific">Pseudoalteromonas neustonica</name>
    <dbReference type="NCBI Taxonomy" id="1840331"/>
    <lineage>
        <taxon>Bacteria</taxon>
        <taxon>Pseudomonadati</taxon>
        <taxon>Pseudomonadota</taxon>
        <taxon>Gammaproteobacteria</taxon>
        <taxon>Alteromonadales</taxon>
        <taxon>Pseudoalteromonadaceae</taxon>
        <taxon>Pseudoalteromonas</taxon>
    </lineage>
</organism>
<name>A0ABY3FE77_9GAMM</name>
<sequence length="87" mass="9725">MSSTKPLLDHELSHLALSSVISFLNHFNSLGVAEKKAALNELSEVTSTVIDAIDEQQGLNHAIALLEIKAIYRDYEQYTHHQSNKVH</sequence>
<dbReference type="Proteomes" id="UP000317938">
    <property type="component" value="Unassembled WGS sequence"/>
</dbReference>
<reference evidence="1 2" key="1">
    <citation type="submission" date="2019-07" db="EMBL/GenBank/DDBJ databases">
        <title>Diversity of Bacteria from Kongsfjorden, Arctic.</title>
        <authorList>
            <person name="Yu Y."/>
        </authorList>
    </citation>
    <scope>NUCLEOTIDE SEQUENCE [LARGE SCALE GENOMIC DNA]</scope>
    <source>
        <strain evidence="1 2">SM1927</strain>
    </source>
</reference>
<accession>A0ABY3FE77</accession>
<dbReference type="EMBL" id="VNFF01000007">
    <property type="protein sequence ID" value="TVU83766.1"/>
    <property type="molecule type" value="Genomic_DNA"/>
</dbReference>
<proteinExistence type="predicted"/>
<evidence type="ECO:0000313" key="2">
    <source>
        <dbReference type="Proteomes" id="UP000317938"/>
    </source>
</evidence>